<name>A0A1G2T8Z5_9BACT</name>
<evidence type="ECO:0000259" key="2">
    <source>
        <dbReference type="SMART" id="SM00226"/>
    </source>
</evidence>
<dbReference type="Proteomes" id="UP000179264">
    <property type="component" value="Unassembled WGS sequence"/>
</dbReference>
<dbReference type="InterPro" id="IPR023485">
    <property type="entry name" value="Ptyr_pPase"/>
</dbReference>
<dbReference type="PANTHER" id="PTHR43428:SF1">
    <property type="entry name" value="ARSENATE REDUCTASE"/>
    <property type="match status" value="1"/>
</dbReference>
<protein>
    <recommendedName>
        <fullName evidence="2">Phosphotyrosine protein phosphatase I domain-containing protein</fullName>
    </recommendedName>
</protein>
<evidence type="ECO:0000313" key="4">
    <source>
        <dbReference type="Proteomes" id="UP000179264"/>
    </source>
</evidence>
<dbReference type="Gene3D" id="3.40.50.2300">
    <property type="match status" value="1"/>
</dbReference>
<dbReference type="InterPro" id="IPR036196">
    <property type="entry name" value="Ptyr_pPase_sf"/>
</dbReference>
<dbReference type="AlphaFoldDB" id="A0A1G2T8Z5"/>
<comment type="caution">
    <text evidence="3">The sequence shown here is derived from an EMBL/GenBank/DDBJ whole genome shotgun (WGS) entry which is preliminary data.</text>
</comment>
<gene>
    <name evidence="3" type="ORF">A2W58_01460</name>
</gene>
<organism evidence="3 4">
    <name type="scientific">Candidatus Zambryskibacteria bacterium RIFCSPHIGHO2_02_38_10.5</name>
    <dbReference type="NCBI Taxonomy" id="1802742"/>
    <lineage>
        <taxon>Bacteria</taxon>
        <taxon>Candidatus Zambryskiibacteriota</taxon>
    </lineage>
</organism>
<dbReference type="SMART" id="SM00226">
    <property type="entry name" value="LMWPc"/>
    <property type="match status" value="1"/>
</dbReference>
<accession>A0A1G2T8Z5</accession>
<feature type="domain" description="Phosphotyrosine protein phosphatase I" evidence="2">
    <location>
        <begin position="1"/>
        <end position="138"/>
    </location>
</feature>
<dbReference type="GO" id="GO:0046685">
    <property type="term" value="P:response to arsenic-containing substance"/>
    <property type="evidence" value="ECO:0007669"/>
    <property type="project" value="UniProtKB-KW"/>
</dbReference>
<dbReference type="SUPFAM" id="SSF52788">
    <property type="entry name" value="Phosphotyrosine protein phosphatases I"/>
    <property type="match status" value="1"/>
</dbReference>
<dbReference type="PANTHER" id="PTHR43428">
    <property type="entry name" value="ARSENATE REDUCTASE"/>
    <property type="match status" value="1"/>
</dbReference>
<dbReference type="Pfam" id="PF01451">
    <property type="entry name" value="LMWPc"/>
    <property type="match status" value="1"/>
</dbReference>
<proteinExistence type="predicted"/>
<evidence type="ECO:0000313" key="3">
    <source>
        <dbReference type="EMBL" id="OHA93756.1"/>
    </source>
</evidence>
<keyword evidence="1" id="KW-0059">Arsenical resistance</keyword>
<dbReference type="EMBL" id="MHVL01000012">
    <property type="protein sequence ID" value="OHA93756.1"/>
    <property type="molecule type" value="Genomic_DNA"/>
</dbReference>
<sequence length="138" mass="15877">MKILFICKSNQFRSQMAAAMYNQITGTFDAHSAGTYVGSTLEPEGVEIQKYFQTPDFFELMEEKGIYIRNNRTKKLIPKMIEESSIVVSMAEEPFIPDFLSNNKKVILWEVKNPPLATRDVSEKTYNQIKGLMEKLLN</sequence>
<evidence type="ECO:0000256" key="1">
    <source>
        <dbReference type="ARBA" id="ARBA00022849"/>
    </source>
</evidence>
<reference evidence="3 4" key="1">
    <citation type="journal article" date="2016" name="Nat. Commun.">
        <title>Thousands of microbial genomes shed light on interconnected biogeochemical processes in an aquifer system.</title>
        <authorList>
            <person name="Anantharaman K."/>
            <person name="Brown C.T."/>
            <person name="Hug L.A."/>
            <person name="Sharon I."/>
            <person name="Castelle C.J."/>
            <person name="Probst A.J."/>
            <person name="Thomas B.C."/>
            <person name="Singh A."/>
            <person name="Wilkins M.J."/>
            <person name="Karaoz U."/>
            <person name="Brodie E.L."/>
            <person name="Williams K.H."/>
            <person name="Hubbard S.S."/>
            <person name="Banfield J.F."/>
        </authorList>
    </citation>
    <scope>NUCLEOTIDE SEQUENCE [LARGE SCALE GENOMIC DNA]</scope>
</reference>